<keyword evidence="3" id="KW-1185">Reference proteome</keyword>
<evidence type="ECO:0000313" key="2">
    <source>
        <dbReference type="EMBL" id="EGF81954.1"/>
    </source>
</evidence>
<sequence>MQRTPSPSKRHQVDIGHADQSQKWEETIQLSDSMNQDDITDLHTQTDVYLRQLVSDLTQDEWMFGTVSHPTCVAPSTTSVSNLFPYINPSADAVDMASVVSVEFIDVLGLSKTM</sequence>
<organism evidence="2 3">
    <name type="scientific">Batrachochytrium dendrobatidis (strain JAM81 / FGSC 10211)</name>
    <name type="common">Frog chytrid fungus</name>
    <dbReference type="NCBI Taxonomy" id="684364"/>
    <lineage>
        <taxon>Eukaryota</taxon>
        <taxon>Fungi</taxon>
        <taxon>Fungi incertae sedis</taxon>
        <taxon>Chytridiomycota</taxon>
        <taxon>Chytridiomycota incertae sedis</taxon>
        <taxon>Chytridiomycetes</taxon>
        <taxon>Rhizophydiales</taxon>
        <taxon>Rhizophydiales incertae sedis</taxon>
        <taxon>Batrachochytrium</taxon>
    </lineage>
</organism>
<evidence type="ECO:0000256" key="1">
    <source>
        <dbReference type="SAM" id="MobiDB-lite"/>
    </source>
</evidence>
<protein>
    <submittedName>
        <fullName evidence="2">Uncharacterized protein</fullName>
    </submittedName>
</protein>
<dbReference type="EMBL" id="GL882881">
    <property type="protein sequence ID" value="EGF81954.1"/>
    <property type="molecule type" value="Genomic_DNA"/>
</dbReference>
<accession>F4NY52</accession>
<dbReference type="RefSeq" id="XP_006677356.1">
    <property type="nucleotide sequence ID" value="XM_006677293.1"/>
</dbReference>
<feature type="region of interest" description="Disordered" evidence="1">
    <location>
        <begin position="1"/>
        <end position="22"/>
    </location>
</feature>
<dbReference type="AlphaFoldDB" id="F4NY52"/>
<feature type="compositionally biased region" description="Basic and acidic residues" evidence="1">
    <location>
        <begin position="11"/>
        <end position="22"/>
    </location>
</feature>
<gene>
    <name evidence="2" type="ORF">BATDEDRAFT_23718</name>
</gene>
<dbReference type="GeneID" id="18238287"/>
<dbReference type="Proteomes" id="UP000007241">
    <property type="component" value="Unassembled WGS sequence"/>
</dbReference>
<dbReference type="InParanoid" id="F4NY52"/>
<proteinExistence type="predicted"/>
<evidence type="ECO:0000313" key="3">
    <source>
        <dbReference type="Proteomes" id="UP000007241"/>
    </source>
</evidence>
<name>F4NY52_BATDJ</name>
<dbReference type="HOGENOM" id="CLU_2120646_0_0_1"/>
<reference evidence="2 3" key="1">
    <citation type="submission" date="2009-12" db="EMBL/GenBank/DDBJ databases">
        <title>The draft genome of Batrachochytrium dendrobatidis.</title>
        <authorList>
            <consortium name="US DOE Joint Genome Institute (JGI-PGF)"/>
            <person name="Kuo A."/>
            <person name="Salamov A."/>
            <person name="Schmutz J."/>
            <person name="Lucas S."/>
            <person name="Pitluck S."/>
            <person name="Rosenblum E."/>
            <person name="Stajich J."/>
            <person name="Eisen M."/>
            <person name="Grigoriev I.V."/>
        </authorList>
    </citation>
    <scope>NUCLEOTIDE SEQUENCE [LARGE SCALE GENOMIC DNA]</scope>
    <source>
        <strain evidence="3">JAM81 / FGSC 10211</strain>
    </source>
</reference>